<dbReference type="InterPro" id="IPR020449">
    <property type="entry name" value="Tscrpt_reg_AraC-type_HTH"/>
</dbReference>
<dbReference type="Pfam" id="PF02311">
    <property type="entry name" value="AraC_binding"/>
    <property type="match status" value="1"/>
</dbReference>
<accession>A0A829YD72</accession>
<evidence type="ECO:0000256" key="1">
    <source>
        <dbReference type="ARBA" id="ARBA00023015"/>
    </source>
</evidence>
<evidence type="ECO:0000256" key="4">
    <source>
        <dbReference type="ARBA" id="ARBA00023163"/>
    </source>
</evidence>
<dbReference type="RefSeq" id="WP_161812259.1">
    <property type="nucleotide sequence ID" value="NZ_BLJN01000002.1"/>
</dbReference>
<dbReference type="PANTHER" id="PTHR46796">
    <property type="entry name" value="HTH-TYPE TRANSCRIPTIONAL ACTIVATOR RHAS-RELATED"/>
    <property type="match status" value="1"/>
</dbReference>
<dbReference type="Proteomes" id="UP000445000">
    <property type="component" value="Unassembled WGS sequence"/>
</dbReference>
<evidence type="ECO:0000256" key="3">
    <source>
        <dbReference type="ARBA" id="ARBA00023159"/>
    </source>
</evidence>
<keyword evidence="1" id="KW-0805">Transcription regulation</keyword>
<evidence type="ECO:0000259" key="5">
    <source>
        <dbReference type="PROSITE" id="PS01124"/>
    </source>
</evidence>
<gene>
    <name evidence="6" type="ORF">GCM10011487_25920</name>
</gene>
<dbReference type="InterPro" id="IPR018060">
    <property type="entry name" value="HTH_AraC"/>
</dbReference>
<dbReference type="Gene3D" id="1.10.10.60">
    <property type="entry name" value="Homeodomain-like"/>
    <property type="match status" value="2"/>
</dbReference>
<sequence length="277" mass="30859">MFSVEVDGPVLSPRSPVYGAGEAFFRARADRAVDRRYAFHSIGAVVDGEFDYAARGGRVTAGRGAVIFGTGAEDFRVWIHGARRVHRSVIAVDPTLVAEVTADCGLDDERFPSEVLPPSRATLSIYGLIRRITASPADQTEAVIRLLAAAFTTRAVRYRSEIDQGARRRVNEVVRDLQLRYAEAHTLEQMAAAANLSRYHFIRVFQSLTDETPRQHLIGIRLRAAADRLIETREPITQLALHVGFNDISHFNTAFRQAFGMSPRAWRRAAAVRMRAL</sequence>
<keyword evidence="4" id="KW-0804">Transcription</keyword>
<keyword evidence="7" id="KW-1185">Reference proteome</keyword>
<dbReference type="EMBL" id="BLJN01000002">
    <property type="protein sequence ID" value="GFE80592.1"/>
    <property type="molecule type" value="Genomic_DNA"/>
</dbReference>
<organism evidence="6 7">
    <name type="scientific">Steroidobacter agaridevorans</name>
    <dbReference type="NCBI Taxonomy" id="2695856"/>
    <lineage>
        <taxon>Bacteria</taxon>
        <taxon>Pseudomonadati</taxon>
        <taxon>Pseudomonadota</taxon>
        <taxon>Gammaproteobacteria</taxon>
        <taxon>Steroidobacterales</taxon>
        <taxon>Steroidobacteraceae</taxon>
        <taxon>Steroidobacter</taxon>
    </lineage>
</organism>
<dbReference type="SMART" id="SM00342">
    <property type="entry name" value="HTH_ARAC"/>
    <property type="match status" value="1"/>
</dbReference>
<dbReference type="PROSITE" id="PS01124">
    <property type="entry name" value="HTH_ARAC_FAMILY_2"/>
    <property type="match status" value="1"/>
</dbReference>
<name>A0A829YD72_9GAMM</name>
<dbReference type="AlphaFoldDB" id="A0A829YD72"/>
<dbReference type="PANTHER" id="PTHR46796:SF12">
    <property type="entry name" value="HTH-TYPE DNA-BINDING TRANSCRIPTIONAL ACTIVATOR EUTR"/>
    <property type="match status" value="1"/>
</dbReference>
<reference evidence="7" key="1">
    <citation type="submission" date="2020-01" db="EMBL/GenBank/DDBJ databases">
        <title>'Steroidobacter agaridevorans' sp. nov., agar-degrading bacteria isolated from rhizosphere soils.</title>
        <authorList>
            <person name="Ikenaga M."/>
            <person name="Kataoka M."/>
            <person name="Murouchi A."/>
            <person name="Katsuragi S."/>
            <person name="Sakai M."/>
        </authorList>
    </citation>
    <scope>NUCLEOTIDE SEQUENCE [LARGE SCALE GENOMIC DNA]</scope>
    <source>
        <strain evidence="7">YU21-B</strain>
    </source>
</reference>
<evidence type="ECO:0000313" key="6">
    <source>
        <dbReference type="EMBL" id="GFE80592.1"/>
    </source>
</evidence>
<keyword evidence="3" id="KW-0010">Activator</keyword>
<evidence type="ECO:0000256" key="2">
    <source>
        <dbReference type="ARBA" id="ARBA00023125"/>
    </source>
</evidence>
<dbReference type="InterPro" id="IPR009057">
    <property type="entry name" value="Homeodomain-like_sf"/>
</dbReference>
<dbReference type="SUPFAM" id="SSF46689">
    <property type="entry name" value="Homeodomain-like"/>
    <property type="match status" value="2"/>
</dbReference>
<dbReference type="InterPro" id="IPR018062">
    <property type="entry name" value="HTH_AraC-typ_CS"/>
</dbReference>
<dbReference type="Pfam" id="PF12833">
    <property type="entry name" value="HTH_18"/>
    <property type="match status" value="1"/>
</dbReference>
<comment type="caution">
    <text evidence="6">The sequence shown here is derived from an EMBL/GenBank/DDBJ whole genome shotgun (WGS) entry which is preliminary data.</text>
</comment>
<evidence type="ECO:0000313" key="7">
    <source>
        <dbReference type="Proteomes" id="UP000445000"/>
    </source>
</evidence>
<dbReference type="GO" id="GO:0003700">
    <property type="term" value="F:DNA-binding transcription factor activity"/>
    <property type="evidence" value="ECO:0007669"/>
    <property type="project" value="InterPro"/>
</dbReference>
<feature type="domain" description="HTH araC/xylS-type" evidence="5">
    <location>
        <begin position="171"/>
        <end position="269"/>
    </location>
</feature>
<proteinExistence type="predicted"/>
<dbReference type="GO" id="GO:0043565">
    <property type="term" value="F:sequence-specific DNA binding"/>
    <property type="evidence" value="ECO:0007669"/>
    <property type="project" value="InterPro"/>
</dbReference>
<protein>
    <submittedName>
        <fullName evidence="6">AraC family transcriptional regulator</fullName>
    </submittedName>
</protein>
<dbReference type="InterPro" id="IPR050204">
    <property type="entry name" value="AraC_XylS_family_regulators"/>
</dbReference>
<keyword evidence="2" id="KW-0238">DNA-binding</keyword>
<dbReference type="PRINTS" id="PR00032">
    <property type="entry name" value="HTHARAC"/>
</dbReference>
<dbReference type="InterPro" id="IPR003313">
    <property type="entry name" value="AraC-bd"/>
</dbReference>
<dbReference type="PROSITE" id="PS00041">
    <property type="entry name" value="HTH_ARAC_FAMILY_1"/>
    <property type="match status" value="1"/>
</dbReference>